<comment type="caution">
    <text evidence="1">The sequence shown here is derived from an EMBL/GenBank/DDBJ whole genome shotgun (WGS) entry which is preliminary data.</text>
</comment>
<dbReference type="Proteomes" id="UP000031666">
    <property type="component" value="Unassembled WGS sequence"/>
</dbReference>
<evidence type="ECO:0000313" key="2">
    <source>
        <dbReference type="Proteomes" id="UP000031666"/>
    </source>
</evidence>
<evidence type="ECO:0000313" key="1">
    <source>
        <dbReference type="EMBL" id="GAM77065.1"/>
    </source>
</evidence>
<dbReference type="STRING" id="1481914.JCM19241_5961"/>
<accession>A0A0B8QBM2</accession>
<proteinExistence type="predicted"/>
<reference evidence="1 2" key="1">
    <citation type="submission" date="2015-01" db="EMBL/GenBank/DDBJ databases">
        <title>Vibrio sp. C94 JCM 19241 whole genome shotgun sequence.</title>
        <authorList>
            <person name="Sawabe T."/>
            <person name="Meirelles P."/>
            <person name="Feng G."/>
            <person name="Sayaka M."/>
            <person name="Hattori M."/>
            <person name="Ohkuma M."/>
        </authorList>
    </citation>
    <scope>NUCLEOTIDE SEQUENCE [LARGE SCALE GENOMIC DNA]</scope>
    <source>
        <strain evidence="2">JCM 19241</strain>
    </source>
</reference>
<reference evidence="1 2" key="2">
    <citation type="submission" date="2015-01" db="EMBL/GenBank/DDBJ databases">
        <authorList>
            <consortium name="NBRP consortium"/>
            <person name="Sawabe T."/>
            <person name="Meirelles P."/>
            <person name="Feng G."/>
            <person name="Sayaka M."/>
            <person name="Hattori M."/>
            <person name="Ohkuma M."/>
        </authorList>
    </citation>
    <scope>NUCLEOTIDE SEQUENCE [LARGE SCALE GENOMIC DNA]</scope>
    <source>
        <strain evidence="2">JCM 19241</strain>
    </source>
</reference>
<organism evidence="1 2">
    <name type="scientific">Vibrio ishigakensis</name>
    <dbReference type="NCBI Taxonomy" id="1481914"/>
    <lineage>
        <taxon>Bacteria</taxon>
        <taxon>Pseudomonadati</taxon>
        <taxon>Pseudomonadota</taxon>
        <taxon>Gammaproteobacteria</taxon>
        <taxon>Vibrionales</taxon>
        <taxon>Vibrionaceae</taxon>
        <taxon>Vibrio</taxon>
    </lineage>
</organism>
<name>A0A0B8QBM2_9VIBR</name>
<dbReference type="EMBL" id="BBSC01000007">
    <property type="protein sequence ID" value="GAM77065.1"/>
    <property type="molecule type" value="Genomic_DNA"/>
</dbReference>
<gene>
    <name evidence="1" type="ORF">JCM19241_5961</name>
</gene>
<protein>
    <submittedName>
        <fullName evidence="1">Uncharacterized protein</fullName>
    </submittedName>
</protein>
<dbReference type="AlphaFoldDB" id="A0A0B8QBM2"/>
<sequence length="254" mass="28723">MTNCQNSKYEFHIGNIQPSRAAEFLKKRNSFNREIKESKVAYLCDVARSGNWIDWKARVTLDKDGIVIDGQHTLTAIVETGMTLPVTFTVGASNDDMLKIDLDNRTIEDQLKIMGIDKYTTAIGTYLRFRHNYPEYVKTGDVSVLDKTLPVSKVVEVYGKEREFIGHLLPLLHKQANKASRASLMVFAARVAVKQFGEGFVIKMVDKILTSKTNTGDLLDSLANRARTRDVAKVVDAFKDDCIEHIEGFKEDWD</sequence>